<protein>
    <recommendedName>
        <fullName evidence="4">tRNA-binding domain-containing protein</fullName>
    </recommendedName>
</protein>
<evidence type="ECO:0000259" key="4">
    <source>
        <dbReference type="PROSITE" id="PS50886"/>
    </source>
</evidence>
<dbReference type="PROSITE" id="PS50886">
    <property type="entry name" value="TRBD"/>
    <property type="match status" value="1"/>
</dbReference>
<dbReference type="SUPFAM" id="SSF50249">
    <property type="entry name" value="Nucleic acid-binding proteins"/>
    <property type="match status" value="1"/>
</dbReference>
<evidence type="ECO:0000256" key="2">
    <source>
        <dbReference type="ARBA" id="ARBA00022884"/>
    </source>
</evidence>
<accession>A0A1F7WI07</accession>
<feature type="domain" description="TRNA-binding" evidence="4">
    <location>
        <begin position="9"/>
        <end position="110"/>
    </location>
</feature>
<evidence type="ECO:0000256" key="1">
    <source>
        <dbReference type="ARBA" id="ARBA00022555"/>
    </source>
</evidence>
<dbReference type="Pfam" id="PF01588">
    <property type="entry name" value="tRNA_bind"/>
    <property type="match status" value="1"/>
</dbReference>
<dbReference type="InterPro" id="IPR051270">
    <property type="entry name" value="Tyrosine-tRNA_ligase_regulator"/>
</dbReference>
<dbReference type="PANTHER" id="PTHR11586">
    <property type="entry name" value="TRNA-AMINOACYLATION COFACTOR ARC1 FAMILY MEMBER"/>
    <property type="match status" value="1"/>
</dbReference>
<comment type="caution">
    <text evidence="5">The sequence shown here is derived from an EMBL/GenBank/DDBJ whole genome shotgun (WGS) entry which is preliminary data.</text>
</comment>
<organism evidence="5 6">
    <name type="scientific">Candidatus Woesebacteria bacterium GWA1_41_8</name>
    <dbReference type="NCBI Taxonomy" id="1802471"/>
    <lineage>
        <taxon>Bacteria</taxon>
        <taxon>Candidatus Woeseibacteriota</taxon>
    </lineage>
</organism>
<sequence length="110" mass="12205">MSDEITIDDFAKLDIRIGKVLEAKEVEGSDKMVRCVVDFGEQVGKRVIFSGVRKWYEPNDLVDKLLPYVVNIVPRPMFGEESQGMLVASGADEAVLLTPDKLVDPGTKVH</sequence>
<reference evidence="5 6" key="1">
    <citation type="journal article" date="2016" name="Nat. Commun.">
        <title>Thousands of microbial genomes shed light on interconnected biogeochemical processes in an aquifer system.</title>
        <authorList>
            <person name="Anantharaman K."/>
            <person name="Brown C.T."/>
            <person name="Hug L.A."/>
            <person name="Sharon I."/>
            <person name="Castelle C.J."/>
            <person name="Probst A.J."/>
            <person name="Thomas B.C."/>
            <person name="Singh A."/>
            <person name="Wilkins M.J."/>
            <person name="Karaoz U."/>
            <person name="Brodie E.L."/>
            <person name="Williams K.H."/>
            <person name="Hubbard S.S."/>
            <person name="Banfield J.F."/>
        </authorList>
    </citation>
    <scope>NUCLEOTIDE SEQUENCE [LARGE SCALE GENOMIC DNA]</scope>
</reference>
<evidence type="ECO:0000313" key="6">
    <source>
        <dbReference type="Proteomes" id="UP000176198"/>
    </source>
</evidence>
<keyword evidence="1 3" id="KW-0820">tRNA-binding</keyword>
<dbReference type="AlphaFoldDB" id="A0A1F7WI07"/>
<dbReference type="InterPro" id="IPR002547">
    <property type="entry name" value="tRNA-bd_dom"/>
</dbReference>
<proteinExistence type="predicted"/>
<name>A0A1F7WI07_9BACT</name>
<dbReference type="STRING" id="1802471.A2115_02750"/>
<dbReference type="PANTHER" id="PTHR11586:SF37">
    <property type="entry name" value="TRNA-BINDING DOMAIN-CONTAINING PROTEIN"/>
    <property type="match status" value="1"/>
</dbReference>
<keyword evidence="2 3" id="KW-0694">RNA-binding</keyword>
<dbReference type="Proteomes" id="UP000176198">
    <property type="component" value="Unassembled WGS sequence"/>
</dbReference>
<dbReference type="InterPro" id="IPR012340">
    <property type="entry name" value="NA-bd_OB-fold"/>
</dbReference>
<gene>
    <name evidence="5" type="ORF">A2115_02750</name>
</gene>
<evidence type="ECO:0000313" key="5">
    <source>
        <dbReference type="EMBL" id="OGM02464.1"/>
    </source>
</evidence>
<dbReference type="EMBL" id="MGFJ01000021">
    <property type="protein sequence ID" value="OGM02464.1"/>
    <property type="molecule type" value="Genomic_DNA"/>
</dbReference>
<evidence type="ECO:0000256" key="3">
    <source>
        <dbReference type="PROSITE-ProRule" id="PRU00209"/>
    </source>
</evidence>
<dbReference type="Gene3D" id="2.40.50.140">
    <property type="entry name" value="Nucleic acid-binding proteins"/>
    <property type="match status" value="1"/>
</dbReference>
<dbReference type="GO" id="GO:0000049">
    <property type="term" value="F:tRNA binding"/>
    <property type="evidence" value="ECO:0007669"/>
    <property type="project" value="UniProtKB-UniRule"/>
</dbReference>